<dbReference type="Proteomes" id="UP000077154">
    <property type="component" value="Unassembled WGS sequence"/>
</dbReference>
<dbReference type="Gene3D" id="1.10.10.60">
    <property type="entry name" value="Homeodomain-like"/>
    <property type="match status" value="1"/>
</dbReference>
<feature type="region of interest" description="Disordered" evidence="4">
    <location>
        <begin position="213"/>
        <end position="239"/>
    </location>
</feature>
<evidence type="ECO:0000256" key="1">
    <source>
        <dbReference type="ARBA" id="ARBA00004123"/>
    </source>
</evidence>
<evidence type="ECO:0000256" key="2">
    <source>
        <dbReference type="ARBA" id="ARBA00011353"/>
    </source>
</evidence>
<feature type="domain" description="Chromo" evidence="5">
    <location>
        <begin position="797"/>
        <end position="834"/>
    </location>
</feature>
<dbReference type="GeneID" id="36285653"/>
<gene>
    <name evidence="6" type="ORF">VC83_02573</name>
</gene>
<comment type="subcellular location">
    <subcellularLocation>
        <location evidence="1">Nucleus</location>
    </subcellularLocation>
</comment>
<dbReference type="AlphaFoldDB" id="A0A177AG66"/>
<dbReference type="InterPro" id="IPR000953">
    <property type="entry name" value="Chromo/chromo_shadow_dom"/>
</dbReference>
<dbReference type="PANTHER" id="PTHR22812">
    <property type="entry name" value="CHROMOBOX PROTEIN"/>
    <property type="match status" value="1"/>
</dbReference>
<feature type="compositionally biased region" description="Polar residues" evidence="4">
    <location>
        <begin position="520"/>
        <end position="539"/>
    </location>
</feature>
<dbReference type="eggNOG" id="ENOG502R6QQ">
    <property type="taxonomic scope" value="Eukaryota"/>
</dbReference>
<dbReference type="VEuPathDB" id="FungiDB:GMDG_06222"/>
<feature type="compositionally biased region" description="Basic and acidic residues" evidence="4">
    <location>
        <begin position="642"/>
        <end position="656"/>
    </location>
</feature>
<dbReference type="Pfam" id="PF00385">
    <property type="entry name" value="Chromo"/>
    <property type="match status" value="2"/>
</dbReference>
<keyword evidence="3" id="KW-0539">Nucleus</keyword>
<dbReference type="RefSeq" id="XP_024326397.1">
    <property type="nucleotide sequence ID" value="XM_024466232.1"/>
</dbReference>
<feature type="compositionally biased region" description="Pro residues" evidence="4">
    <location>
        <begin position="213"/>
        <end position="227"/>
    </location>
</feature>
<dbReference type="CDD" id="cd00024">
    <property type="entry name" value="CD_CSD"/>
    <property type="match status" value="2"/>
</dbReference>
<comment type="subunit">
    <text evidence="2">Component of the NuA4 histone acetyltransferase complex.</text>
</comment>
<dbReference type="EMBL" id="KV441390">
    <property type="protein sequence ID" value="OAF61119.1"/>
    <property type="molecule type" value="Genomic_DNA"/>
</dbReference>
<dbReference type="SUPFAM" id="SSF46689">
    <property type="entry name" value="Homeodomain-like"/>
    <property type="match status" value="1"/>
</dbReference>
<accession>A0A177AG66</accession>
<dbReference type="Gene3D" id="2.40.50.40">
    <property type="match status" value="2"/>
</dbReference>
<feature type="region of interest" description="Disordered" evidence="4">
    <location>
        <begin position="636"/>
        <end position="668"/>
    </location>
</feature>
<evidence type="ECO:0000313" key="6">
    <source>
        <dbReference type="EMBL" id="OAF61119.1"/>
    </source>
</evidence>
<proteinExistence type="predicted"/>
<dbReference type="InterPro" id="IPR001005">
    <property type="entry name" value="SANT/Myb"/>
</dbReference>
<evidence type="ECO:0000256" key="4">
    <source>
        <dbReference type="SAM" id="MobiDB-lite"/>
    </source>
</evidence>
<protein>
    <recommendedName>
        <fullName evidence="5">Chromo domain-containing protein</fullName>
    </recommendedName>
</protein>
<feature type="compositionally biased region" description="Basic and acidic residues" evidence="4">
    <location>
        <begin position="450"/>
        <end position="480"/>
    </location>
</feature>
<feature type="domain" description="Chromo" evidence="5">
    <location>
        <begin position="853"/>
        <end position="897"/>
    </location>
</feature>
<reference evidence="6" key="1">
    <citation type="submission" date="2016-03" db="EMBL/GenBank/DDBJ databases">
        <title>Updated assembly of Pseudogymnoascus destructans, the fungus causing white-nose syndrome of bats.</title>
        <authorList>
            <person name="Palmer J.M."/>
            <person name="Drees K.P."/>
            <person name="Foster J.T."/>
            <person name="Lindner D.L."/>
        </authorList>
    </citation>
    <scope>NUCLEOTIDE SEQUENCE [LARGE SCALE GENOMIC DNA]</scope>
    <source>
        <strain evidence="6">20631-21</strain>
    </source>
</reference>
<dbReference type="OrthoDB" id="3437224at2759"/>
<dbReference type="InterPro" id="IPR009057">
    <property type="entry name" value="Homeodomain-like_sf"/>
</dbReference>
<dbReference type="GO" id="GO:0005634">
    <property type="term" value="C:nucleus"/>
    <property type="evidence" value="ECO:0007669"/>
    <property type="project" value="UniProtKB-SubCell"/>
</dbReference>
<feature type="compositionally biased region" description="Polar residues" evidence="4">
    <location>
        <begin position="572"/>
        <end position="591"/>
    </location>
</feature>
<dbReference type="InterPro" id="IPR016197">
    <property type="entry name" value="Chromo-like_dom_sf"/>
</dbReference>
<dbReference type="Pfam" id="PF13921">
    <property type="entry name" value="Myb_DNA-bind_6"/>
    <property type="match status" value="1"/>
</dbReference>
<name>A0A177AG66_9PEZI</name>
<evidence type="ECO:0000259" key="5">
    <source>
        <dbReference type="PROSITE" id="PS50013"/>
    </source>
</evidence>
<sequence>MQESGEGANACYALRSKNVAVEFVSPILGHSRLQHTRRRRLRMQGTVYFRQSLLRLPAHRQTDIAERSDTGLVSESPICGVADLLCGQNSAALGQQSSASTDRSPSLEPFSPEFPLFCFRTRPSQLSIRKIGTHGMITPSSNLIRNAKSEQSGWATATGVLVGRISCACCSSRVYIGRVSLSRLRVHRSPPISKFKMTSIQWDSQQFYQPPRPVAAPPSTFWPPSHPQPGVGSSHFQPSTASAHFEGVKRAITHGAAQMHMSSSSDHAELPLNQHQGQYLPGTGEIAQAIRYSGDADVSDEEAEFPSIEEPLLPDINGSLSSVRGNVTGLDKLKWGTSQDEPILLDSDMGDIGVLDDAEREILVHLSGSQAALSDATIQTTTAKVNDVLLLASQNMSKLETEGLPGLGSVQETSAISVIEGIPTNEDKINDYISAESDDMDTIELSPVLKRSDDRDGSTDGTDGKDHANDSSGSDIEHPQRLKRRRRAKSSNLKDVTFPTDSWDVLSQGGTAASFDLPRMSQSINNGDHVNDSDTASSEIQERRLKRPRRAKSMESSAHMSPGNAKEASFAMASSSDVSTPKTGATSSDSPLESHEIPIRGSLTLQTFQSGIVYCLKFSQEELPFPLHIEQAQDVISSASSGDRDRERPHLRERVVSRPGRHSTYSEDDDELLIQLKEKDKLPWDEIAEYFPERTKGTLQVHYSTKLKNRSQASKYKKRKITNSANESGETYPSGFSMELLDPQLQDALPSTPFLAATADPTKGAHRSILSTGNKVHTAVQPRCSSQGVESDTDEICEVEALLAKSTVRNVVWYLVKWEGFGDDKNTWQEQDDISLDLVDNFEASYQGNFGVELLKKRERRGKIEYFVKWKGRPSGENSWEKEDTIHSERIKEFEAR</sequence>
<dbReference type="CDD" id="cd00167">
    <property type="entry name" value="SANT"/>
    <property type="match status" value="1"/>
</dbReference>
<dbReference type="InterPro" id="IPR051219">
    <property type="entry name" value="Heterochromatin_chromo-domain"/>
</dbReference>
<dbReference type="PROSITE" id="PS50013">
    <property type="entry name" value="CHROMO_2"/>
    <property type="match status" value="2"/>
</dbReference>
<dbReference type="GO" id="GO:0006338">
    <property type="term" value="P:chromatin remodeling"/>
    <property type="evidence" value="ECO:0007669"/>
    <property type="project" value="UniProtKB-ARBA"/>
</dbReference>
<feature type="region of interest" description="Disordered" evidence="4">
    <location>
        <begin position="434"/>
        <end position="595"/>
    </location>
</feature>
<evidence type="ECO:0000256" key="3">
    <source>
        <dbReference type="ARBA" id="ARBA00023242"/>
    </source>
</evidence>
<dbReference type="SUPFAM" id="SSF54160">
    <property type="entry name" value="Chromo domain-like"/>
    <property type="match status" value="2"/>
</dbReference>
<dbReference type="InterPro" id="IPR023780">
    <property type="entry name" value="Chromo_domain"/>
</dbReference>
<dbReference type="SMART" id="SM00298">
    <property type="entry name" value="CHROMO"/>
    <property type="match status" value="2"/>
</dbReference>
<organism evidence="6">
    <name type="scientific">Pseudogymnoascus destructans</name>
    <dbReference type="NCBI Taxonomy" id="655981"/>
    <lineage>
        <taxon>Eukaryota</taxon>
        <taxon>Fungi</taxon>
        <taxon>Dikarya</taxon>
        <taxon>Ascomycota</taxon>
        <taxon>Pezizomycotina</taxon>
        <taxon>Leotiomycetes</taxon>
        <taxon>Thelebolales</taxon>
        <taxon>Thelebolaceae</taxon>
        <taxon>Pseudogymnoascus</taxon>
    </lineage>
</organism>